<comment type="caution">
    <text evidence="1">The sequence shown here is derived from an EMBL/GenBank/DDBJ whole genome shotgun (WGS) entry which is preliminary data.</text>
</comment>
<sequence>MSETEKFYSRFEGSEFDDSLQVITTALEKFTIYGAKEGRFRPEGPIHAIPTRESDIRLYCIRLNKNCIILGNGGIKSSQKISDSPDCLPHWKLLKKFEHAFREKIRWGELGYDRNNKLIPKNGGDLVISFEDL</sequence>
<name>A0A847RU70_9BACT</name>
<dbReference type="EMBL" id="JABAIA010000002">
    <property type="protein sequence ID" value="NLR66436.1"/>
    <property type="molecule type" value="Genomic_DNA"/>
</dbReference>
<evidence type="ECO:0000313" key="1">
    <source>
        <dbReference type="EMBL" id="NLR66436.1"/>
    </source>
</evidence>
<dbReference type="RefSeq" id="WP_168872362.1">
    <property type="nucleotide sequence ID" value="NZ_JABAIA010000002.1"/>
</dbReference>
<keyword evidence="2" id="KW-1185">Reference proteome</keyword>
<reference evidence="1 2" key="1">
    <citation type="submission" date="2020-04" db="EMBL/GenBank/DDBJ databases">
        <authorList>
            <person name="Yin C."/>
        </authorList>
    </citation>
    <scope>NUCLEOTIDE SEQUENCE [LARGE SCALE GENOMIC DNA]</scope>
    <source>
        <strain evidence="1 2">Ae27</strain>
    </source>
</reference>
<dbReference type="Proteomes" id="UP000570474">
    <property type="component" value="Unassembled WGS sequence"/>
</dbReference>
<organism evidence="1 2">
    <name type="scientific">Chitinophaga varians</name>
    <dbReference type="NCBI Taxonomy" id="2202339"/>
    <lineage>
        <taxon>Bacteria</taxon>
        <taxon>Pseudomonadati</taxon>
        <taxon>Bacteroidota</taxon>
        <taxon>Chitinophagia</taxon>
        <taxon>Chitinophagales</taxon>
        <taxon>Chitinophagaceae</taxon>
        <taxon>Chitinophaga</taxon>
    </lineage>
</organism>
<gene>
    <name evidence="1" type="ORF">HGH92_19160</name>
</gene>
<proteinExistence type="predicted"/>
<accession>A0A847RU70</accession>
<evidence type="ECO:0000313" key="2">
    <source>
        <dbReference type="Proteomes" id="UP000570474"/>
    </source>
</evidence>
<protein>
    <submittedName>
        <fullName evidence="1">Uncharacterized protein</fullName>
    </submittedName>
</protein>
<dbReference type="AlphaFoldDB" id="A0A847RU70"/>